<proteinExistence type="predicted"/>
<sequence>PAEQIAEELGEVKRGKTVPILGGSPSDEPTPPQRPPPRSVFETHIWNPASPPAASSHLPSSVSHSLTLALTRYLQYIRRSHWETDQVGIEEICDFLFQFPVYKLVLGTFEWDDAQSWVEKNLGPVLGSMPTLKTLVLDSYTLSHNILQALSEPRRTHSGNQVGKVLNLKNIEFFRAKVRNGGAGLRSLLESRVHSIQRLVLGGTIEHESLAWSSIQESDEVVDWLKKNIYNICLVRADRGAPDIMRTLLELQLELWDE</sequence>
<feature type="region of interest" description="Disordered" evidence="1">
    <location>
        <begin position="1"/>
        <end position="41"/>
    </location>
</feature>
<gene>
    <name evidence="2" type="ORF">RDB_LOCUS149491</name>
</gene>
<evidence type="ECO:0000313" key="2">
    <source>
        <dbReference type="EMBL" id="CAE6498040.1"/>
    </source>
</evidence>
<comment type="caution">
    <text evidence="2">The sequence shown here is derived from an EMBL/GenBank/DDBJ whole genome shotgun (WGS) entry which is preliminary data.</text>
</comment>
<feature type="non-terminal residue" evidence="2">
    <location>
        <position position="1"/>
    </location>
</feature>
<reference evidence="2" key="1">
    <citation type="submission" date="2021-01" db="EMBL/GenBank/DDBJ databases">
        <authorList>
            <person name="Kaushik A."/>
        </authorList>
    </citation>
    <scope>NUCLEOTIDE SEQUENCE</scope>
    <source>
        <strain evidence="2">AG4-R118</strain>
    </source>
</reference>
<dbReference type="AlphaFoldDB" id="A0A8H3CTA6"/>
<feature type="compositionally biased region" description="Pro residues" evidence="1">
    <location>
        <begin position="28"/>
        <end position="38"/>
    </location>
</feature>
<organism evidence="2 3">
    <name type="scientific">Rhizoctonia solani</name>
    <dbReference type="NCBI Taxonomy" id="456999"/>
    <lineage>
        <taxon>Eukaryota</taxon>
        <taxon>Fungi</taxon>
        <taxon>Dikarya</taxon>
        <taxon>Basidiomycota</taxon>
        <taxon>Agaricomycotina</taxon>
        <taxon>Agaricomycetes</taxon>
        <taxon>Cantharellales</taxon>
        <taxon>Ceratobasidiaceae</taxon>
        <taxon>Rhizoctonia</taxon>
    </lineage>
</organism>
<name>A0A8H3CTA6_9AGAM</name>
<accession>A0A8H3CTA6</accession>
<protein>
    <submittedName>
        <fullName evidence="2">Uncharacterized protein</fullName>
    </submittedName>
</protein>
<evidence type="ECO:0000313" key="3">
    <source>
        <dbReference type="Proteomes" id="UP000663888"/>
    </source>
</evidence>
<evidence type="ECO:0000256" key="1">
    <source>
        <dbReference type="SAM" id="MobiDB-lite"/>
    </source>
</evidence>
<dbReference type="EMBL" id="CAJMWX010001592">
    <property type="protein sequence ID" value="CAE6498040.1"/>
    <property type="molecule type" value="Genomic_DNA"/>
</dbReference>
<dbReference type="Proteomes" id="UP000663888">
    <property type="component" value="Unassembled WGS sequence"/>
</dbReference>